<evidence type="ECO:0000256" key="2">
    <source>
        <dbReference type="ARBA" id="ARBA00004629"/>
    </source>
</evidence>
<accession>A0AAW1NDN6</accession>
<dbReference type="FunFam" id="1.25.40.430:FF:000004">
    <property type="entry name" value="Mitotic spindle checkpoint protein BUBR1"/>
    <property type="match status" value="1"/>
</dbReference>
<dbReference type="GO" id="GO:0005634">
    <property type="term" value="C:nucleus"/>
    <property type="evidence" value="ECO:0007669"/>
    <property type="project" value="UniProtKB-SubCell"/>
</dbReference>
<dbReference type="SMART" id="SM00777">
    <property type="entry name" value="Mad3_BUB1_I"/>
    <property type="match status" value="1"/>
</dbReference>
<evidence type="ECO:0000256" key="8">
    <source>
        <dbReference type="SAM" id="MobiDB-lite"/>
    </source>
</evidence>
<protein>
    <recommendedName>
        <fullName evidence="9">BUB1 N-terminal domain-containing protein</fullName>
    </recommendedName>
</protein>
<sequence length="392" mass="45044">MATQSLETLDPETRALLQIRLKSQPSDDADFRWDTLKENVRPLKRGRNVKILNDALHSHSNLPLKHSLLITRRKLIEAIDEYRGDDPLLPWLECIKWVQEAFPAGGDSSGLVLMYEQCVRAFWHDDRYKNDHRYLKVWLEYAESCSDAEVIYRFLEANNIGLSHAAYYISYALHLEKKHKIKTANEVFNRGLSINAQPLEKLEAAYRKFIARSMGKSKTATDEDGIEISQPVRSFGTVLSRGENRRRPIDVSDVGKKNIKGNRGERIPLTIFTDTNRENNPGHQADLSKVGLKPWDSLPTHRDRNKENTAIPAKWTSFKVPQRPGSRIAVLATPAIEVFVDQQSSELHQTGDETRNTANLQLKERDEHELKRESELLKENPLRNFPMSSFPR</sequence>
<evidence type="ECO:0000256" key="7">
    <source>
        <dbReference type="ARBA" id="ARBA00023328"/>
    </source>
</evidence>
<evidence type="ECO:0000313" key="10">
    <source>
        <dbReference type="EMBL" id="KAK9756604.1"/>
    </source>
</evidence>
<dbReference type="PANTHER" id="PTHR14030:SF19">
    <property type="entry name" value="MITOTIC SPINDLE CHECKPOINT PROTEIN BUBR1"/>
    <property type="match status" value="1"/>
</dbReference>
<evidence type="ECO:0000256" key="1">
    <source>
        <dbReference type="ARBA" id="ARBA00004123"/>
    </source>
</evidence>
<dbReference type="GO" id="GO:0000776">
    <property type="term" value="C:kinetochore"/>
    <property type="evidence" value="ECO:0007669"/>
    <property type="project" value="UniProtKB-KW"/>
</dbReference>
<dbReference type="InterPro" id="IPR013212">
    <property type="entry name" value="Mad3/Bub1_I"/>
</dbReference>
<keyword evidence="7" id="KW-0137">Centromere</keyword>
<dbReference type="Pfam" id="PF08311">
    <property type="entry name" value="Mad3_BUB1_I"/>
    <property type="match status" value="1"/>
</dbReference>
<comment type="subcellular location">
    <subcellularLocation>
        <location evidence="2">Chromosome</location>
        <location evidence="2">Centromere</location>
        <location evidence="2">Kinetochore</location>
    </subcellularLocation>
    <subcellularLocation>
        <location evidence="1">Nucleus</location>
    </subcellularLocation>
</comment>
<name>A0AAW1NDN6_SAPOF</name>
<keyword evidence="3" id="KW-0158">Chromosome</keyword>
<dbReference type="Proteomes" id="UP001443914">
    <property type="component" value="Unassembled WGS sequence"/>
</dbReference>
<feature type="compositionally biased region" description="Polar residues" evidence="8">
    <location>
        <begin position="273"/>
        <end position="282"/>
    </location>
</feature>
<feature type="region of interest" description="Disordered" evidence="8">
    <location>
        <begin position="363"/>
        <end position="392"/>
    </location>
</feature>
<feature type="compositionally biased region" description="Basic and acidic residues" evidence="8">
    <location>
        <begin position="363"/>
        <end position="381"/>
    </location>
</feature>
<feature type="region of interest" description="Disordered" evidence="8">
    <location>
        <begin position="273"/>
        <end position="304"/>
    </location>
</feature>
<keyword evidence="6" id="KW-0131">Cell cycle</keyword>
<dbReference type="InterPro" id="IPR015661">
    <property type="entry name" value="Bub1/Mad3"/>
</dbReference>
<feature type="domain" description="BUB1 N-terminal" evidence="9">
    <location>
        <begin position="75"/>
        <end position="235"/>
    </location>
</feature>
<evidence type="ECO:0000259" key="9">
    <source>
        <dbReference type="PROSITE" id="PS51489"/>
    </source>
</evidence>
<dbReference type="Gene3D" id="1.25.40.430">
    <property type="match status" value="1"/>
</dbReference>
<evidence type="ECO:0000256" key="5">
    <source>
        <dbReference type="ARBA" id="ARBA00023242"/>
    </source>
</evidence>
<evidence type="ECO:0000256" key="3">
    <source>
        <dbReference type="ARBA" id="ARBA00022454"/>
    </source>
</evidence>
<keyword evidence="4" id="KW-0995">Kinetochore</keyword>
<keyword evidence="5" id="KW-0539">Nucleus</keyword>
<proteinExistence type="predicted"/>
<dbReference type="AlphaFoldDB" id="A0AAW1NDN6"/>
<evidence type="ECO:0000256" key="4">
    <source>
        <dbReference type="ARBA" id="ARBA00022838"/>
    </source>
</evidence>
<gene>
    <name evidence="10" type="ORF">RND81_01G108700</name>
</gene>
<reference evidence="10" key="1">
    <citation type="submission" date="2024-03" db="EMBL/GenBank/DDBJ databases">
        <title>WGS assembly of Saponaria officinalis var. Norfolk2.</title>
        <authorList>
            <person name="Jenkins J."/>
            <person name="Shu S."/>
            <person name="Grimwood J."/>
            <person name="Barry K."/>
            <person name="Goodstein D."/>
            <person name="Schmutz J."/>
            <person name="Leebens-Mack J."/>
            <person name="Osbourn A."/>
        </authorList>
    </citation>
    <scope>NUCLEOTIDE SEQUENCE [LARGE SCALE GENOMIC DNA]</scope>
    <source>
        <strain evidence="10">JIC</strain>
    </source>
</reference>
<comment type="caution">
    <text evidence="10">The sequence shown here is derived from an EMBL/GenBank/DDBJ whole genome shotgun (WGS) entry which is preliminary data.</text>
</comment>
<dbReference type="GO" id="GO:0051754">
    <property type="term" value="P:meiotic sister chromatid cohesion, centromeric"/>
    <property type="evidence" value="ECO:0007669"/>
    <property type="project" value="TreeGrafter"/>
</dbReference>
<organism evidence="10 11">
    <name type="scientific">Saponaria officinalis</name>
    <name type="common">Common soapwort</name>
    <name type="synonym">Lychnis saponaria</name>
    <dbReference type="NCBI Taxonomy" id="3572"/>
    <lineage>
        <taxon>Eukaryota</taxon>
        <taxon>Viridiplantae</taxon>
        <taxon>Streptophyta</taxon>
        <taxon>Embryophyta</taxon>
        <taxon>Tracheophyta</taxon>
        <taxon>Spermatophyta</taxon>
        <taxon>Magnoliopsida</taxon>
        <taxon>eudicotyledons</taxon>
        <taxon>Gunneridae</taxon>
        <taxon>Pentapetalae</taxon>
        <taxon>Caryophyllales</taxon>
        <taxon>Caryophyllaceae</taxon>
        <taxon>Caryophylleae</taxon>
        <taxon>Saponaria</taxon>
    </lineage>
</organism>
<keyword evidence="11" id="KW-1185">Reference proteome</keyword>
<dbReference type="EMBL" id="JBDFQZ010000001">
    <property type="protein sequence ID" value="KAK9756604.1"/>
    <property type="molecule type" value="Genomic_DNA"/>
</dbReference>
<dbReference type="PANTHER" id="PTHR14030">
    <property type="entry name" value="MITOTIC CHECKPOINT SERINE/THREONINE-PROTEIN KINASE BUB1"/>
    <property type="match status" value="1"/>
</dbReference>
<dbReference type="GO" id="GO:0007094">
    <property type="term" value="P:mitotic spindle assembly checkpoint signaling"/>
    <property type="evidence" value="ECO:0007669"/>
    <property type="project" value="InterPro"/>
</dbReference>
<dbReference type="GO" id="GO:0004672">
    <property type="term" value="F:protein kinase activity"/>
    <property type="evidence" value="ECO:0007669"/>
    <property type="project" value="TreeGrafter"/>
</dbReference>
<dbReference type="PROSITE" id="PS51489">
    <property type="entry name" value="BUB1_N"/>
    <property type="match status" value="1"/>
</dbReference>
<evidence type="ECO:0000256" key="6">
    <source>
        <dbReference type="ARBA" id="ARBA00023306"/>
    </source>
</evidence>
<evidence type="ECO:0000313" key="11">
    <source>
        <dbReference type="Proteomes" id="UP001443914"/>
    </source>
</evidence>